<dbReference type="GO" id="GO:0005524">
    <property type="term" value="F:ATP binding"/>
    <property type="evidence" value="ECO:0007669"/>
    <property type="project" value="UniProtKB-KW"/>
</dbReference>
<keyword evidence="3" id="KW-0540">Nuclease</keyword>
<evidence type="ECO:0000256" key="12">
    <source>
        <dbReference type="ARBA" id="ARBA00023158"/>
    </source>
</evidence>
<keyword evidence="13" id="KW-0464">Manganese</keyword>
<dbReference type="Pfam" id="PF02170">
    <property type="entry name" value="PAZ"/>
    <property type="match status" value="1"/>
</dbReference>
<dbReference type="GO" id="GO:0003677">
    <property type="term" value="F:DNA binding"/>
    <property type="evidence" value="ECO:0007669"/>
    <property type="project" value="InterPro"/>
</dbReference>
<evidence type="ECO:0000256" key="3">
    <source>
        <dbReference type="ARBA" id="ARBA00022722"/>
    </source>
</evidence>
<evidence type="ECO:0000259" key="21">
    <source>
        <dbReference type="PROSITE" id="PS51327"/>
    </source>
</evidence>
<evidence type="ECO:0000259" key="20">
    <source>
        <dbReference type="PROSITE" id="PS51194"/>
    </source>
</evidence>
<dbReference type="PROSITE" id="PS50142">
    <property type="entry name" value="RNASE_3_2"/>
    <property type="match status" value="2"/>
</dbReference>
<dbReference type="FunFam" id="1.10.1520.10:FF:000004">
    <property type="entry name" value="Endoribonuclease dicer-like 1"/>
    <property type="match status" value="1"/>
</dbReference>
<sequence>MANLNDSASEDNVMEPRRYQMELLNYVMQRNAIIYLPTGAGKTYIAIMALKRFSHQMQETIENGGKRAIFMCNTVELARQQAIELKRCTNLRIGFYVGERNVDEWSSRKWDEEIKTNQVLCGTAQIFVDIVSQNYLKISDLSVVIIDECHHARNNHPMHEFMRHYRKVVDKTQLPRVIGLTGVLLKGNKLNNIREELESLEAIFHGNIVTVNSIEEYHNVMTYSTKPTEQLVKYGRQTHNFKLVDIITTTITECCAVVKQWDLGAIKEKQSKNLAVMRQPNKKVFINNLLTDFLYQMNEFGLYASAIAIMSPVIEFELKKRAAETMALRNLYRYVISVCEKIRHMIINEIKEETTDPDDACHTIDIILNYSTPKMRSLLLLIKELFANKNPADIRCLIFVERRYTAKCVYYVLQQFVNLEPVLAKTLRPQFMVGRNSIVPSIESLLYQKWNKTAIESFRCGECNLLVCSNVLEEGIDVQACNYVFSYDPLKTFNSYVQTKGRARSSDAIYAIFAEQANEASVIQKIKGYQAAHRIIQEFLIGRILDRDEPKETAIAVQFEDLIPPFKSRTGAVLLASNALQLLHRYCVLLPTDAFGLAAPWFTKKPIDANKIRVELQMPLQSSLKETIISDVFPTTKQAKISAAFKACKILYEQGELNERLLPVTKIECVAKVSEELFNHWKKFNDNITAKTAGKQQRRLYNHKYPDELHNAMPQINELCYAYEIRVCPQFETDSYTEHIVTLLNTNCNYAILTRKGMPALAEMPLFMNQGKVSVQIAAQPIILSITSEQQLKQLSKFHFTIFRDILECWKNFLVLDQRNQENSYLIAPLNNGKIDWELVQNFQRLLPQRRYSVSERQKKVHKPEDYMGKVVNKWYSGRDNQRFVVTKVLTHLTPQSPFDNNQYSSYNEFIDCKYKNEVDCVVQQNQFMLEVRALTSRRNFFVNAIGKSAKSHHNSSNIRLIPELCHNFMFPGDMWLKALLLPSILHRVHFMLHAENLRLRVNTFLGIACNAAYQPKKLMIDESLSRAIDNDGNAMEEPQMPKKVLPALPTLANETVFTVTNLNDVMWKDYLEPEDISRKEQSMFPVELDYYYKFVNGTILNNLTLSDEEWSESQLDMPKPDVIEPSGSTPNIDRLKLCDVSSTEKRHLNILELTLSGQILQSAEQADFLAAITTAGANDVFDMERFEFLGDSFLKFSVSLYLVHKYPKWHEGFLTEIKGKMVSNRNLIYCLLDTDIPERICGYLFKPPHEWLPPLVSLPSNLLELICNNEKILQTLTPSDLYTIELDDDEIMSGACTSEHLSQVASSGQRHSLDVGPAADERRFDNELNLFIYKEALRDKVVADTLEAILGVCVKNYGIYNTFRMLEFFGICKPEPGKSFSNLMDLKFTSALLQTNISSKEVDSFLINHKQLEKNLGYQFRDRAFLLQALTHPSYPTNRITGCYQELEFIGDAILDFLISCYIYERCQHMTPGKLTDLRSALVNNVTLGGVCVRHRFHLFLLAENSALAEKIKEFAKYQEKNKYIITDEVQILMEETAVPENEEANGSTFNMAANVEVPKALGDILEALIAAVYLDSRDLRTTWHVIYGLLEQEINQFTQNIPLDAVRQLIEHKHAKPTFGDPVFDEGVYMVKCQFTCLDRTMEVNGFGANGKMAKKAAAKHALQILSKRST</sequence>
<dbReference type="InterPro" id="IPR048512">
    <property type="entry name" value="Dicer_platform"/>
</dbReference>
<feature type="domain" description="PAZ" evidence="18">
    <location>
        <begin position="853"/>
        <end position="970"/>
    </location>
</feature>
<dbReference type="SMART" id="SM00535">
    <property type="entry name" value="RIBOc"/>
    <property type="match status" value="2"/>
</dbReference>
<dbReference type="InterPro" id="IPR048513">
    <property type="entry name" value="Dicer_PBD"/>
</dbReference>
<feature type="domain" description="RNase III" evidence="17">
    <location>
        <begin position="1410"/>
        <end position="1579"/>
    </location>
</feature>
<evidence type="ECO:0000256" key="15">
    <source>
        <dbReference type="PROSITE-ProRule" id="PRU00657"/>
    </source>
</evidence>
<dbReference type="PROSITE" id="PS00517">
    <property type="entry name" value="RNASE_3_1"/>
    <property type="match status" value="1"/>
</dbReference>
<dbReference type="Gene3D" id="1.10.1520.10">
    <property type="entry name" value="Ribonuclease III domain"/>
    <property type="match status" value="2"/>
</dbReference>
<dbReference type="InterPro" id="IPR006935">
    <property type="entry name" value="Helicase/UvrB_N"/>
</dbReference>
<feature type="domain" description="RNase III" evidence="17">
    <location>
        <begin position="1149"/>
        <end position="1359"/>
    </location>
</feature>
<dbReference type="PANTHER" id="PTHR14950">
    <property type="entry name" value="DICER-RELATED"/>
    <property type="match status" value="1"/>
</dbReference>
<dbReference type="Pfam" id="PF03368">
    <property type="entry name" value="Dicer_dimer"/>
    <property type="match status" value="1"/>
</dbReference>
<dbReference type="Pfam" id="PF20932">
    <property type="entry name" value="Dicer_dsRBD"/>
    <property type="match status" value="1"/>
</dbReference>
<evidence type="ECO:0000259" key="17">
    <source>
        <dbReference type="PROSITE" id="PS50142"/>
    </source>
</evidence>
<dbReference type="InterPro" id="IPR044441">
    <property type="entry name" value="DICER_DSRM"/>
</dbReference>
<reference evidence="22" key="1">
    <citation type="submission" date="2014-11" db="EMBL/GenBank/DDBJ databases">
        <authorList>
            <person name="Geib S."/>
        </authorList>
    </citation>
    <scope>NUCLEOTIDE SEQUENCE</scope>
</reference>
<evidence type="ECO:0000256" key="6">
    <source>
        <dbReference type="ARBA" id="ARBA00022741"/>
    </source>
</evidence>
<dbReference type="SMART" id="SM00949">
    <property type="entry name" value="PAZ"/>
    <property type="match status" value="1"/>
</dbReference>
<dbReference type="CDD" id="cd15903">
    <property type="entry name" value="Dicer_PBD"/>
    <property type="match status" value="1"/>
</dbReference>
<dbReference type="GO" id="GO:0005737">
    <property type="term" value="C:cytoplasm"/>
    <property type="evidence" value="ECO:0007669"/>
    <property type="project" value="TreeGrafter"/>
</dbReference>
<dbReference type="GO" id="GO:0004530">
    <property type="term" value="F:deoxyribonuclease I activity"/>
    <property type="evidence" value="ECO:0007669"/>
    <property type="project" value="TreeGrafter"/>
</dbReference>
<feature type="domain" description="Helicase ATP-binding" evidence="19">
    <location>
        <begin position="23"/>
        <end position="202"/>
    </location>
</feature>
<dbReference type="PANTHER" id="PTHR14950:SF36">
    <property type="entry name" value="ENDORIBONUCLEASE DCR-2"/>
    <property type="match status" value="1"/>
</dbReference>
<feature type="domain" description="Helicase C-terminal" evidence="20">
    <location>
        <begin position="374"/>
        <end position="556"/>
    </location>
</feature>
<dbReference type="GO" id="GO:0070578">
    <property type="term" value="C:RISC-loading complex"/>
    <property type="evidence" value="ECO:0007669"/>
    <property type="project" value="TreeGrafter"/>
</dbReference>
<evidence type="ECO:0000256" key="11">
    <source>
        <dbReference type="ARBA" id="ARBA00022884"/>
    </source>
</evidence>
<dbReference type="InterPro" id="IPR001650">
    <property type="entry name" value="Helicase_C-like"/>
</dbReference>
<keyword evidence="5" id="KW-0677">Repeat</keyword>
<dbReference type="InterPro" id="IPR036389">
    <property type="entry name" value="RNase_III_sf"/>
</dbReference>
<dbReference type="GO" id="GO:0031054">
    <property type="term" value="P:pre-miRNA processing"/>
    <property type="evidence" value="ECO:0007669"/>
    <property type="project" value="InterPro"/>
</dbReference>
<comment type="similarity">
    <text evidence="14 15">Belongs to the helicase family. Dicer subfamily.</text>
</comment>
<reference evidence="22" key="2">
    <citation type="journal article" date="2015" name="Gigascience">
        <title>Reconstructing a comprehensive transcriptome assembly of a white-pupal translocated strain of the pest fruit fly Bactrocera cucurbitae.</title>
        <authorList>
            <person name="Sim S.B."/>
            <person name="Calla B."/>
            <person name="Hall B."/>
            <person name="DeRego T."/>
            <person name="Geib S.M."/>
        </authorList>
    </citation>
    <scope>NUCLEOTIDE SEQUENCE</scope>
</reference>
<dbReference type="Gene3D" id="3.30.160.380">
    <property type="entry name" value="Dicer dimerisation domain"/>
    <property type="match status" value="1"/>
</dbReference>
<protein>
    <submittedName>
        <fullName evidence="22">Endoribonuclease Dicer</fullName>
    </submittedName>
</protein>
<accession>A0A0A1WWH2</accession>
<dbReference type="FunFam" id="3.40.50.300:FF:000628">
    <property type="entry name" value="Endoribonuclease Dicer"/>
    <property type="match status" value="1"/>
</dbReference>
<dbReference type="PROSITE" id="PS50137">
    <property type="entry name" value="DS_RBD"/>
    <property type="match status" value="1"/>
</dbReference>
<dbReference type="InterPro" id="IPR000999">
    <property type="entry name" value="RNase_III_dom"/>
</dbReference>
<organism evidence="22">
    <name type="scientific">Zeugodacus cucurbitae</name>
    <name type="common">Melon fruit fly</name>
    <name type="synonym">Bactrocera cucurbitae</name>
    <dbReference type="NCBI Taxonomy" id="28588"/>
    <lineage>
        <taxon>Eukaryota</taxon>
        <taxon>Metazoa</taxon>
        <taxon>Ecdysozoa</taxon>
        <taxon>Arthropoda</taxon>
        <taxon>Hexapoda</taxon>
        <taxon>Insecta</taxon>
        <taxon>Pterygota</taxon>
        <taxon>Neoptera</taxon>
        <taxon>Endopterygota</taxon>
        <taxon>Diptera</taxon>
        <taxon>Brachycera</taxon>
        <taxon>Muscomorpha</taxon>
        <taxon>Tephritoidea</taxon>
        <taxon>Tephritidae</taxon>
        <taxon>Zeugodacus</taxon>
        <taxon>Zeugodacus</taxon>
    </lineage>
</organism>
<proteinExistence type="inferred from homology"/>
<dbReference type="Pfam" id="PF00271">
    <property type="entry name" value="Helicase_C"/>
    <property type="match status" value="1"/>
</dbReference>
<evidence type="ECO:0000313" key="22">
    <source>
        <dbReference type="EMBL" id="JAD02763.1"/>
    </source>
</evidence>
<keyword evidence="12" id="KW-0943">RNA-mediated gene silencing</keyword>
<dbReference type="SMART" id="SM00490">
    <property type="entry name" value="HELICc"/>
    <property type="match status" value="1"/>
</dbReference>
<dbReference type="SUPFAM" id="SSF69065">
    <property type="entry name" value="RNase III domain-like"/>
    <property type="match status" value="2"/>
</dbReference>
<comment type="cofactor">
    <cofactor evidence="1">
        <name>Mn(2+)</name>
        <dbReference type="ChEBI" id="CHEBI:29035"/>
    </cofactor>
</comment>
<dbReference type="GO" id="GO:0006309">
    <property type="term" value="P:apoptotic DNA fragmentation"/>
    <property type="evidence" value="ECO:0007669"/>
    <property type="project" value="TreeGrafter"/>
</dbReference>
<dbReference type="GO" id="GO:0030422">
    <property type="term" value="P:siRNA processing"/>
    <property type="evidence" value="ECO:0007669"/>
    <property type="project" value="InterPro"/>
</dbReference>
<dbReference type="GO" id="GO:0046872">
    <property type="term" value="F:metal ion binding"/>
    <property type="evidence" value="ECO:0007669"/>
    <property type="project" value="UniProtKB-KW"/>
</dbReference>
<dbReference type="Gene3D" id="2.170.260.10">
    <property type="entry name" value="paz domain"/>
    <property type="match status" value="1"/>
</dbReference>
<evidence type="ECO:0000256" key="7">
    <source>
        <dbReference type="ARBA" id="ARBA00022801"/>
    </source>
</evidence>
<dbReference type="GO" id="GO:0004525">
    <property type="term" value="F:ribonuclease III activity"/>
    <property type="evidence" value="ECO:0007669"/>
    <property type="project" value="InterPro"/>
</dbReference>
<dbReference type="InterPro" id="IPR014001">
    <property type="entry name" value="Helicase_ATP-bd"/>
</dbReference>
<dbReference type="InterPro" id="IPR003100">
    <property type="entry name" value="PAZ_dom"/>
</dbReference>
<evidence type="ECO:0000256" key="14">
    <source>
        <dbReference type="ARBA" id="ARBA00035116"/>
    </source>
</evidence>
<keyword evidence="6" id="KW-0547">Nucleotide-binding</keyword>
<keyword evidence="10" id="KW-0460">Magnesium</keyword>
<evidence type="ECO:0000256" key="9">
    <source>
        <dbReference type="ARBA" id="ARBA00022840"/>
    </source>
</evidence>
<dbReference type="GO" id="GO:0004386">
    <property type="term" value="F:helicase activity"/>
    <property type="evidence" value="ECO:0007669"/>
    <property type="project" value="UniProtKB-KW"/>
</dbReference>
<feature type="domain" description="DRBM" evidence="16">
    <location>
        <begin position="1648"/>
        <end position="1670"/>
    </location>
</feature>
<evidence type="ECO:0000256" key="1">
    <source>
        <dbReference type="ARBA" id="ARBA00001936"/>
    </source>
</evidence>
<dbReference type="PROSITE" id="PS51327">
    <property type="entry name" value="DICER_DSRBF"/>
    <property type="match status" value="1"/>
</dbReference>
<dbReference type="SUPFAM" id="SSF52540">
    <property type="entry name" value="P-loop containing nucleoside triphosphate hydrolases"/>
    <property type="match status" value="1"/>
</dbReference>
<dbReference type="PROSITE" id="PS50821">
    <property type="entry name" value="PAZ"/>
    <property type="match status" value="1"/>
</dbReference>
<keyword evidence="7" id="KW-0378">Hydrolase</keyword>
<gene>
    <name evidence="22" type="primary">dicer1_0</name>
    <name evidence="22" type="ORF">g.40114</name>
</gene>
<evidence type="ECO:0000259" key="19">
    <source>
        <dbReference type="PROSITE" id="PS51192"/>
    </source>
</evidence>
<dbReference type="Pfam" id="PF04851">
    <property type="entry name" value="ResIII"/>
    <property type="match status" value="1"/>
</dbReference>
<evidence type="ECO:0000256" key="2">
    <source>
        <dbReference type="ARBA" id="ARBA00001946"/>
    </source>
</evidence>
<keyword evidence="9" id="KW-0067">ATP-binding</keyword>
<dbReference type="InterPro" id="IPR038248">
    <property type="entry name" value="Dicer_dimer_sf"/>
</dbReference>
<dbReference type="Pfam" id="PF00636">
    <property type="entry name" value="Ribonuclease_3"/>
    <property type="match status" value="2"/>
</dbReference>
<dbReference type="InterPro" id="IPR014720">
    <property type="entry name" value="dsRBD_dom"/>
</dbReference>
<name>A0A0A1WWH2_ZEUCU</name>
<evidence type="ECO:0000256" key="5">
    <source>
        <dbReference type="ARBA" id="ARBA00022737"/>
    </source>
</evidence>
<evidence type="ECO:0000256" key="10">
    <source>
        <dbReference type="ARBA" id="ARBA00022842"/>
    </source>
</evidence>
<dbReference type="CDD" id="cd18034">
    <property type="entry name" value="DEXHc_dicer"/>
    <property type="match status" value="1"/>
</dbReference>
<evidence type="ECO:0000259" key="18">
    <source>
        <dbReference type="PROSITE" id="PS50821"/>
    </source>
</evidence>
<dbReference type="PROSITE" id="PS51192">
    <property type="entry name" value="HELICASE_ATP_BIND_1"/>
    <property type="match status" value="1"/>
</dbReference>
<evidence type="ECO:0000256" key="13">
    <source>
        <dbReference type="ARBA" id="ARBA00023211"/>
    </source>
</evidence>
<dbReference type="EMBL" id="GBXI01011529">
    <property type="protein sequence ID" value="JAD02763.1"/>
    <property type="molecule type" value="Transcribed_RNA"/>
</dbReference>
<dbReference type="InterPro" id="IPR027417">
    <property type="entry name" value="P-loop_NTPase"/>
</dbReference>
<keyword evidence="8" id="KW-0347">Helicase</keyword>
<dbReference type="SMART" id="SM00487">
    <property type="entry name" value="DEXDc"/>
    <property type="match status" value="1"/>
</dbReference>
<feature type="domain" description="Dicer dsRNA-binding fold" evidence="21">
    <location>
        <begin position="579"/>
        <end position="671"/>
    </location>
</feature>
<evidence type="ECO:0000256" key="4">
    <source>
        <dbReference type="ARBA" id="ARBA00022723"/>
    </source>
</evidence>
<dbReference type="SUPFAM" id="SSF54768">
    <property type="entry name" value="dsRNA-binding domain-like"/>
    <property type="match status" value="1"/>
</dbReference>
<dbReference type="PROSITE" id="PS51194">
    <property type="entry name" value="HELICASE_CTER"/>
    <property type="match status" value="1"/>
</dbReference>
<dbReference type="GO" id="GO:0005634">
    <property type="term" value="C:nucleus"/>
    <property type="evidence" value="ECO:0007669"/>
    <property type="project" value="TreeGrafter"/>
</dbReference>
<comment type="cofactor">
    <cofactor evidence="2">
        <name>Mg(2+)</name>
        <dbReference type="ChEBI" id="CHEBI:18420"/>
    </cofactor>
</comment>
<keyword evidence="11 15" id="KW-0694">RNA-binding</keyword>
<dbReference type="Gene3D" id="3.30.160.20">
    <property type="match status" value="1"/>
</dbReference>
<dbReference type="GO" id="GO:0003723">
    <property type="term" value="F:RNA binding"/>
    <property type="evidence" value="ECO:0007669"/>
    <property type="project" value="UniProtKB-UniRule"/>
</dbReference>
<dbReference type="InterPro" id="IPR005034">
    <property type="entry name" value="Dicer_dimerisation"/>
</dbReference>
<dbReference type="Gene3D" id="3.40.50.300">
    <property type="entry name" value="P-loop containing nucleotide triphosphate hydrolases"/>
    <property type="match status" value="2"/>
</dbReference>
<evidence type="ECO:0000256" key="8">
    <source>
        <dbReference type="ARBA" id="ARBA00022806"/>
    </source>
</evidence>
<dbReference type="GO" id="GO:0035194">
    <property type="term" value="P:regulatory ncRNA-mediated post-transcriptional gene silencing"/>
    <property type="evidence" value="ECO:0007669"/>
    <property type="project" value="UniProtKB-ARBA"/>
</dbReference>
<dbReference type="Pfam" id="PF20931">
    <property type="entry name" value="Dicer_platform"/>
    <property type="match status" value="1"/>
</dbReference>
<evidence type="ECO:0000259" key="16">
    <source>
        <dbReference type="PROSITE" id="PS50137"/>
    </source>
</evidence>
<keyword evidence="4" id="KW-0479">Metal-binding</keyword>
<dbReference type="CDD" id="cd00593">
    <property type="entry name" value="RIBOc"/>
    <property type="match status" value="2"/>
</dbReference>